<keyword evidence="3" id="KW-1185">Reference proteome</keyword>
<reference evidence="2 3" key="1">
    <citation type="submission" date="2017-08" db="EMBL/GenBank/DDBJ databases">
        <authorList>
            <person name="Li A."/>
            <person name="King A.R."/>
            <person name="Webb M.E."/>
            <person name="Bhuiyan S."/>
            <person name="Layton S.R."/>
            <person name="Kim T."/>
            <person name="Hughes L.E."/>
            <person name="Garlena R.A."/>
            <person name="Russell D.A."/>
            <person name="Pope W.H."/>
            <person name="Jacobs-Sera D."/>
            <person name="Hendrix R.W."/>
            <person name="Hatfull G.F."/>
        </authorList>
    </citation>
    <scope>NUCLEOTIDE SEQUENCE [LARGE SCALE GENOMIC DNA]</scope>
</reference>
<gene>
    <name evidence="2" type="ORF">SEA_DAUDAU_41</name>
</gene>
<protein>
    <submittedName>
        <fullName evidence="2">Uncharacterized protein</fullName>
    </submittedName>
</protein>
<proteinExistence type="predicted"/>
<evidence type="ECO:0000313" key="2">
    <source>
        <dbReference type="EMBL" id="ATI18742.1"/>
    </source>
</evidence>
<evidence type="ECO:0000313" key="3">
    <source>
        <dbReference type="Proteomes" id="UP000229313"/>
    </source>
</evidence>
<evidence type="ECO:0000256" key="1">
    <source>
        <dbReference type="SAM" id="MobiDB-lite"/>
    </source>
</evidence>
<dbReference type="Proteomes" id="UP000229313">
    <property type="component" value="Segment"/>
</dbReference>
<sequence>MAAENETTETASKKTTRKPDPVTQLLNDVRAQIKALGDVSVLPYPAHQARAYDDRARAWNRQYGKAGTYDGLILSLAFEALAALNPAERRYAFTQLAAAALIAVDKLDGAE</sequence>
<feature type="region of interest" description="Disordered" evidence="1">
    <location>
        <begin position="1"/>
        <end position="22"/>
    </location>
</feature>
<accession>A0A291LH55</accession>
<organism evidence="2 3">
    <name type="scientific">Streptomyces phage Daudau</name>
    <dbReference type="NCBI Taxonomy" id="2041206"/>
    <lineage>
        <taxon>Viruses</taxon>
        <taxon>Duplodnaviria</taxon>
        <taxon>Heunggongvirae</taxon>
        <taxon>Uroviricota</taxon>
        <taxon>Caudoviricetes</taxon>
        <taxon>Arquatrovirinae</taxon>
        <taxon>Caelumvirus</taxon>
        <taxon>Caelumvirus daudau</taxon>
    </lineage>
</organism>
<name>A0A291LH55_9CAUD</name>
<dbReference type="EMBL" id="MF766045">
    <property type="protein sequence ID" value="ATI18742.1"/>
    <property type="molecule type" value="Genomic_DNA"/>
</dbReference>